<evidence type="ECO:0000256" key="1">
    <source>
        <dbReference type="ARBA" id="ARBA00022729"/>
    </source>
</evidence>
<dbReference type="InterPro" id="IPR001119">
    <property type="entry name" value="SLH_dom"/>
</dbReference>
<dbReference type="PROSITE" id="PS00018">
    <property type="entry name" value="EF_HAND_1"/>
    <property type="match status" value="1"/>
</dbReference>
<dbReference type="Proteomes" id="UP000480246">
    <property type="component" value="Unassembled WGS sequence"/>
</dbReference>
<dbReference type="Pfam" id="PF00395">
    <property type="entry name" value="SLH"/>
    <property type="match status" value="3"/>
</dbReference>
<gene>
    <name evidence="4" type="ORF">F9U64_19235</name>
</gene>
<dbReference type="PANTHER" id="PTHR43308:SF5">
    <property type="entry name" value="S-LAYER PROTEIN _ PEPTIDOGLYCAN ENDO-BETA-N-ACETYLGLUCOSAMINIDASE"/>
    <property type="match status" value="1"/>
</dbReference>
<dbReference type="PANTHER" id="PTHR43308">
    <property type="entry name" value="OUTER MEMBRANE PROTEIN ALPHA-RELATED"/>
    <property type="match status" value="1"/>
</dbReference>
<dbReference type="InterPro" id="IPR018247">
    <property type="entry name" value="EF_Hand_1_Ca_BS"/>
</dbReference>
<organism evidence="4 5">
    <name type="scientific">Gracilibacillus oryzae</name>
    <dbReference type="NCBI Taxonomy" id="1672701"/>
    <lineage>
        <taxon>Bacteria</taxon>
        <taxon>Bacillati</taxon>
        <taxon>Bacillota</taxon>
        <taxon>Bacilli</taxon>
        <taxon>Bacillales</taxon>
        <taxon>Bacillaceae</taxon>
        <taxon>Gracilibacillus</taxon>
    </lineage>
</organism>
<dbReference type="PROSITE" id="PS51272">
    <property type="entry name" value="SLH"/>
    <property type="match status" value="3"/>
</dbReference>
<feature type="domain" description="SLH" evidence="3">
    <location>
        <begin position="28"/>
        <end position="91"/>
    </location>
</feature>
<evidence type="ECO:0000259" key="3">
    <source>
        <dbReference type="PROSITE" id="PS51272"/>
    </source>
</evidence>
<feature type="domain" description="SLH" evidence="3">
    <location>
        <begin position="93"/>
        <end position="152"/>
    </location>
</feature>
<dbReference type="InterPro" id="IPR051465">
    <property type="entry name" value="Cell_Envelope_Struct_Comp"/>
</dbReference>
<comment type="caution">
    <text evidence="4">The sequence shown here is derived from an EMBL/GenBank/DDBJ whole genome shotgun (WGS) entry which is preliminary data.</text>
</comment>
<dbReference type="Gene3D" id="2.60.40.1220">
    <property type="match status" value="1"/>
</dbReference>
<evidence type="ECO:0000256" key="2">
    <source>
        <dbReference type="SAM" id="SignalP"/>
    </source>
</evidence>
<dbReference type="OrthoDB" id="2839183at2"/>
<reference evidence="4 5" key="1">
    <citation type="submission" date="2019-10" db="EMBL/GenBank/DDBJ databases">
        <title>Gracilibacillus sp. nov. isolated from rice seeds.</title>
        <authorList>
            <person name="He S."/>
        </authorList>
    </citation>
    <scope>NUCLEOTIDE SEQUENCE [LARGE SCALE GENOMIC DNA]</scope>
    <source>
        <strain evidence="4 5">TD8</strain>
    </source>
</reference>
<dbReference type="AlphaFoldDB" id="A0A7C8L4R2"/>
<accession>A0A7C8L4R2</accession>
<keyword evidence="5" id="KW-1185">Reference proteome</keyword>
<name>A0A7C8L4R2_9BACI</name>
<evidence type="ECO:0000313" key="5">
    <source>
        <dbReference type="Proteomes" id="UP000480246"/>
    </source>
</evidence>
<evidence type="ECO:0000313" key="4">
    <source>
        <dbReference type="EMBL" id="KAB8126813.1"/>
    </source>
</evidence>
<feature type="signal peptide" evidence="2">
    <location>
        <begin position="1"/>
        <end position="29"/>
    </location>
</feature>
<feature type="chain" id="PRO_5028979641" evidence="2">
    <location>
        <begin position="30"/>
        <end position="1230"/>
    </location>
</feature>
<protein>
    <submittedName>
        <fullName evidence="4">S-layer homology domain-containing protein</fullName>
    </submittedName>
</protein>
<keyword evidence="1 2" id="KW-0732">Signal</keyword>
<dbReference type="EMBL" id="WEID01000100">
    <property type="protein sequence ID" value="KAB8126813.1"/>
    <property type="molecule type" value="Genomic_DNA"/>
</dbReference>
<proteinExistence type="predicted"/>
<sequence>MAISKKSKVFATSLTAAVAASAVVPSVAAASLPDVPNTHYAADHINALVDAGIITGYEDGTFKPERQVERAEAAVMLSKILGYDASSATSAGFTDVDADAWYADYVNVLANDGVIAGYDDNTFKPEGTLTRAEFATLVVQAYGIELEEADHTFTDVPADEWYTPYIETLYANNLIAGKSATRFAPEDNIERADFAMLLANADYAYGDTLEKPLANGVERIVAVNNTTVEVDFAEDVDNVDAIDFAIEGLEVTNAVIKQTDDSVVVLTTSAQEGGEEYTVTANDEELGTFEGVSAVIPEDIEITTKSVQGTVGEQVTLSAQVEVEDDESAAGIPVTFNIVSDDADVNDKIEVEVFTNDEGVAEYSYTRYYKENDRVVAYATDRSSVNDDAIVYWAEGISIEEVTEADTLANGAKKVYKVNTDSTKVAYDASGDKLYEYVNVAFKENVDVDPDELVRSVTVIDTGLAGYDGEYPSQVTTGGKNEVRVPVDEDGEATFTLTGSNATVTPIVFVDNDSDGKLDAKELQAEGSAVEFELDHTLGLSVEAEGVQRSAALTTKGDGGRNYVVTVTDEETGKVAPEDSAVEVVFPEDSFSEDDTVWIEYKNAAGNTVRDEVSEDTPYTIYVEGSDGEAEFRLLGEKNGFATPTVYLDNGDENNKLDSEDLQTVAEKTYFVDAVVNQAVLETYSSDDLGDETDRISTGETAVFLYKSVDQNGFDYYEEDGDYEVSYQVSPKFADVTVSGNGLASTTINKGTTRTVKVEAVNGVAQLLVDSADTAIESNVTVSASSSQVTLEDKPATVTFAKYSTTEVTGTATDVDTAADELTVDGVLYSYDGAAYKLNGSTITKSAFEGYISGDTATVSITKDEDGKLTFDVLGTGTEDVDAVNNAITAGQYKSALAGYENFSSLSTEAQNHIASEFALDTTTVYDADTLAASYETALVNALETLIDAAAGESTYAAFVDAVEDVPGATEAVEALNDVTDADVKTEFEALISGLTFASLSSTDSADISAEYVADVKAAISSATANANATDRANALSDITAALTGLNADPATATYADVITELEDNDTVLGLNLTDFNNLVQEDKEAVIDVLSSTGYSSAAVLQQDLDNAVSAATDLDPASITSAEFDAENNELTLVFDEDIDVTATVATASIDFINGTVTGTTTSNSVSVNGNELVISLTSAVADAFGVDSTIEAITFEDSSSANVDVIDNALTPNETDLTDLDVTVVAE</sequence>
<dbReference type="InterPro" id="IPR014755">
    <property type="entry name" value="Cu-Rt/internalin_Ig-like"/>
</dbReference>
<feature type="domain" description="SLH" evidence="3">
    <location>
        <begin position="153"/>
        <end position="212"/>
    </location>
</feature>